<evidence type="ECO:0000256" key="1">
    <source>
        <dbReference type="SAM" id="Coils"/>
    </source>
</evidence>
<name>A0A1H6VFS4_9GAMM</name>
<protein>
    <submittedName>
        <fullName evidence="2">Uncharacterized protein</fullName>
    </submittedName>
</protein>
<dbReference type="RefSeq" id="WP_090731776.1">
    <property type="nucleotide sequence ID" value="NZ_FNYQ01000037.1"/>
</dbReference>
<keyword evidence="1" id="KW-0175">Coiled coil</keyword>
<accession>A0A1H6VFS4</accession>
<organism evidence="2 3">
    <name type="scientific">Azotobacter beijerinckii</name>
    <dbReference type="NCBI Taxonomy" id="170623"/>
    <lineage>
        <taxon>Bacteria</taxon>
        <taxon>Pseudomonadati</taxon>
        <taxon>Pseudomonadota</taxon>
        <taxon>Gammaproteobacteria</taxon>
        <taxon>Pseudomonadales</taxon>
        <taxon>Pseudomonadaceae</taxon>
        <taxon>Azotobacter</taxon>
    </lineage>
</organism>
<proteinExistence type="predicted"/>
<reference evidence="2 3" key="1">
    <citation type="submission" date="2016-10" db="EMBL/GenBank/DDBJ databases">
        <authorList>
            <person name="de Groot N.N."/>
        </authorList>
    </citation>
    <scope>NUCLEOTIDE SEQUENCE [LARGE SCALE GENOMIC DNA]</scope>
    <source>
        <strain evidence="2 3">DSM 373</strain>
    </source>
</reference>
<evidence type="ECO:0000313" key="2">
    <source>
        <dbReference type="EMBL" id="SEI99162.1"/>
    </source>
</evidence>
<dbReference type="AlphaFoldDB" id="A0A1H6VFS4"/>
<dbReference type="OrthoDB" id="9950217at2"/>
<dbReference type="Proteomes" id="UP000199250">
    <property type="component" value="Unassembled WGS sequence"/>
</dbReference>
<evidence type="ECO:0000313" key="3">
    <source>
        <dbReference type="Proteomes" id="UP000199250"/>
    </source>
</evidence>
<sequence length="105" mass="11362">MTVQPESTYVCIATSLRRPDTDLGLTKVMCLDLARQVDSLLSALSNSNRLAEAQTDQLARLRADNTRLHNQLADLQRLADQRGEAVAGLIEQQSACGTARGAGHD</sequence>
<feature type="coiled-coil region" evidence="1">
    <location>
        <begin position="44"/>
        <end position="78"/>
    </location>
</feature>
<gene>
    <name evidence="2" type="ORF">SAMN04244572_02356</name>
</gene>
<dbReference type="EMBL" id="FNYQ01000037">
    <property type="protein sequence ID" value="SEI99162.1"/>
    <property type="molecule type" value="Genomic_DNA"/>
</dbReference>